<protein>
    <submittedName>
        <fullName evidence="1">Uncharacterized protein</fullName>
    </submittedName>
</protein>
<evidence type="ECO:0000313" key="2">
    <source>
        <dbReference type="Proteomes" id="UP000619260"/>
    </source>
</evidence>
<dbReference type="AlphaFoldDB" id="A0A8J3YKQ0"/>
<keyword evidence="2" id="KW-1185">Reference proteome</keyword>
<dbReference type="Proteomes" id="UP000619260">
    <property type="component" value="Unassembled WGS sequence"/>
</dbReference>
<proteinExistence type="predicted"/>
<dbReference type="EMBL" id="BOPF01000009">
    <property type="protein sequence ID" value="GIJ46202.1"/>
    <property type="molecule type" value="Genomic_DNA"/>
</dbReference>
<comment type="caution">
    <text evidence="1">The sequence shown here is derived from an EMBL/GenBank/DDBJ whole genome shotgun (WGS) entry which is preliminary data.</text>
</comment>
<name>A0A8J3YKQ0_9ACTN</name>
<accession>A0A8J3YKQ0</accession>
<reference evidence="1" key="1">
    <citation type="submission" date="2021-01" db="EMBL/GenBank/DDBJ databases">
        <title>Whole genome shotgun sequence of Virgisporangium aliadipatigenens NBRC 105644.</title>
        <authorList>
            <person name="Komaki H."/>
            <person name="Tamura T."/>
        </authorList>
    </citation>
    <scope>NUCLEOTIDE SEQUENCE</scope>
    <source>
        <strain evidence="1">NBRC 105644</strain>
    </source>
</reference>
<organism evidence="1 2">
    <name type="scientific">Virgisporangium aliadipatigenens</name>
    <dbReference type="NCBI Taxonomy" id="741659"/>
    <lineage>
        <taxon>Bacteria</taxon>
        <taxon>Bacillati</taxon>
        <taxon>Actinomycetota</taxon>
        <taxon>Actinomycetes</taxon>
        <taxon>Micromonosporales</taxon>
        <taxon>Micromonosporaceae</taxon>
        <taxon>Virgisporangium</taxon>
    </lineage>
</organism>
<sequence length="87" mass="9380">MTRGPAFAFDGHVVWLTPEQGGRSSGPPATPAGERYAATAFVPPWTAETGLASFVMRVSDPSGWTSAAEGAWLVRRDENFSPWWRAG</sequence>
<gene>
    <name evidence="1" type="ORF">Val02_30880</name>
</gene>
<evidence type="ECO:0000313" key="1">
    <source>
        <dbReference type="EMBL" id="GIJ46202.1"/>
    </source>
</evidence>
<dbReference type="RefSeq" id="WP_203899724.1">
    <property type="nucleotide sequence ID" value="NZ_BOPF01000009.1"/>
</dbReference>